<organism evidence="1">
    <name type="scientific">uncultured bacterium lac160</name>
    <dbReference type="NCBI Taxonomy" id="1447241"/>
    <lineage>
        <taxon>Bacteria</taxon>
        <taxon>environmental samples</taxon>
    </lineage>
</organism>
<dbReference type="Gene3D" id="3.20.20.410">
    <property type="entry name" value="Protein of unknown function UPF0759"/>
    <property type="match status" value="1"/>
</dbReference>
<dbReference type="InterPro" id="IPR036520">
    <property type="entry name" value="UPF0759_sf"/>
</dbReference>
<reference evidence="1" key="1">
    <citation type="submission" date="2013-10" db="EMBL/GenBank/DDBJ databases">
        <title>Functional metagenomics reveals novel beta-galactosidases not predictable from gene sequences.</title>
        <authorList>
            <person name="Cheng J."/>
            <person name="Engel K."/>
            <person name="Romantsov T."/>
            <person name="Neufeld J.D."/>
            <person name="Rose D.R."/>
            <person name="Charles T.C."/>
        </authorList>
    </citation>
    <scope>NUCLEOTIDE SEQUENCE</scope>
</reference>
<evidence type="ECO:0000313" key="1">
    <source>
        <dbReference type="EMBL" id="AHN97952.1"/>
    </source>
</evidence>
<dbReference type="InterPro" id="IPR002763">
    <property type="entry name" value="DUF72"/>
</dbReference>
<sequence>MTAPAPVEFAALARRIPPLVRFGASSWNYPGWGGLVYHRAYQGRGAPARMLEEYSRFPLFRTVGIDSSFYAPPTDEVLRAYAEYLPPGFPCVSKVWNQITVHTFSQAQDPARAGKLNPDFLSPEVFLEAVLEPYQRHFADHLGAFVFEFQAIARGSGIGPTEFADRLDQFFSALPRDVRYAVEIRNEEFLTPMYFAVLREHEVAHVFNSWTRMPSIGGQLDLPGAVSAPFIVARALLRPGRTYDEAVDAFAPYDRIREPNPELRLDLVRLIETAVNARIPAYLLVNNRAEGSSPLTVAEVARLLPDPAA</sequence>
<dbReference type="EMBL" id="KF796606">
    <property type="protein sequence ID" value="AHN97952.1"/>
    <property type="molecule type" value="Genomic_DNA"/>
</dbReference>
<dbReference type="AlphaFoldDB" id="X2LCI2"/>
<dbReference type="Pfam" id="PF01904">
    <property type="entry name" value="DUF72"/>
    <property type="match status" value="1"/>
</dbReference>
<dbReference type="PANTHER" id="PTHR30348:SF4">
    <property type="entry name" value="DUF72 DOMAIN-CONTAINING PROTEIN"/>
    <property type="match status" value="1"/>
</dbReference>
<dbReference type="PANTHER" id="PTHR30348">
    <property type="entry name" value="UNCHARACTERIZED PROTEIN YECE"/>
    <property type="match status" value="1"/>
</dbReference>
<accession>X2LCI2</accession>
<dbReference type="SUPFAM" id="SSF117396">
    <property type="entry name" value="TM1631-like"/>
    <property type="match status" value="1"/>
</dbReference>
<proteinExistence type="predicted"/>
<protein>
    <submittedName>
        <fullName evidence="1">Conserved protein</fullName>
    </submittedName>
</protein>
<name>X2LCI2_9BACT</name>